<keyword evidence="3" id="KW-1185">Reference proteome</keyword>
<evidence type="ECO:0000313" key="3">
    <source>
        <dbReference type="Proteomes" id="UP000765509"/>
    </source>
</evidence>
<sequence>MEEKQHSTTQASAKNSPNSQQKQFQCEKEATSSEEGKRQGTSHKSIQPGLQNPKDSARCNGKFVSDGQNHDGITEKGESQSKISEMISDILNGIPNLYIAINEVKIHNSDNNSSFCKSLKTNNLNLSQINDHMAFIRGIEMIKDDFEFPDRLVTARFNTLFTKSAHRWYIKLRQAHGHQSWTWWRTQIIDKWVNDAWRLKV</sequence>
<accession>A0A9Q3IVC1</accession>
<dbReference type="AlphaFoldDB" id="A0A9Q3IVC1"/>
<gene>
    <name evidence="2" type="ORF">O181_090422</name>
</gene>
<evidence type="ECO:0000313" key="2">
    <source>
        <dbReference type="EMBL" id="MBW0550707.1"/>
    </source>
</evidence>
<evidence type="ECO:0000256" key="1">
    <source>
        <dbReference type="SAM" id="MobiDB-lite"/>
    </source>
</evidence>
<name>A0A9Q3IVC1_9BASI</name>
<feature type="compositionally biased region" description="Basic and acidic residues" evidence="1">
    <location>
        <begin position="25"/>
        <end position="38"/>
    </location>
</feature>
<reference evidence="2" key="1">
    <citation type="submission" date="2021-03" db="EMBL/GenBank/DDBJ databases">
        <title>Draft genome sequence of rust myrtle Austropuccinia psidii MF-1, a brazilian biotype.</title>
        <authorList>
            <person name="Quecine M.C."/>
            <person name="Pachon D.M.R."/>
            <person name="Bonatelli M.L."/>
            <person name="Correr F.H."/>
            <person name="Franceschini L.M."/>
            <person name="Leite T.F."/>
            <person name="Margarido G.R.A."/>
            <person name="Almeida C.A."/>
            <person name="Ferrarezi J.A."/>
            <person name="Labate C.A."/>
        </authorList>
    </citation>
    <scope>NUCLEOTIDE SEQUENCE</scope>
    <source>
        <strain evidence="2">MF-1</strain>
    </source>
</reference>
<dbReference type="Proteomes" id="UP000765509">
    <property type="component" value="Unassembled WGS sequence"/>
</dbReference>
<feature type="compositionally biased region" description="Basic and acidic residues" evidence="1">
    <location>
        <begin position="68"/>
        <end position="79"/>
    </location>
</feature>
<organism evidence="2 3">
    <name type="scientific">Austropuccinia psidii MF-1</name>
    <dbReference type="NCBI Taxonomy" id="1389203"/>
    <lineage>
        <taxon>Eukaryota</taxon>
        <taxon>Fungi</taxon>
        <taxon>Dikarya</taxon>
        <taxon>Basidiomycota</taxon>
        <taxon>Pucciniomycotina</taxon>
        <taxon>Pucciniomycetes</taxon>
        <taxon>Pucciniales</taxon>
        <taxon>Sphaerophragmiaceae</taxon>
        <taxon>Austropuccinia</taxon>
    </lineage>
</organism>
<proteinExistence type="predicted"/>
<feature type="compositionally biased region" description="Polar residues" evidence="1">
    <location>
        <begin position="7"/>
        <end position="24"/>
    </location>
</feature>
<protein>
    <submittedName>
        <fullName evidence="2">Uncharacterized protein</fullName>
    </submittedName>
</protein>
<dbReference type="EMBL" id="AVOT02056354">
    <property type="protein sequence ID" value="MBW0550707.1"/>
    <property type="molecule type" value="Genomic_DNA"/>
</dbReference>
<comment type="caution">
    <text evidence="2">The sequence shown here is derived from an EMBL/GenBank/DDBJ whole genome shotgun (WGS) entry which is preliminary data.</text>
</comment>
<feature type="region of interest" description="Disordered" evidence="1">
    <location>
        <begin position="1"/>
        <end position="80"/>
    </location>
</feature>
<feature type="compositionally biased region" description="Polar residues" evidence="1">
    <location>
        <begin position="42"/>
        <end position="54"/>
    </location>
</feature>